<dbReference type="GO" id="GO:0035251">
    <property type="term" value="F:UDP-glucosyltransferase activity"/>
    <property type="evidence" value="ECO:0007669"/>
    <property type="project" value="InterPro"/>
</dbReference>
<evidence type="ECO:0000313" key="1">
    <source>
        <dbReference type="EMBL" id="KAK6792788.1"/>
    </source>
</evidence>
<dbReference type="Proteomes" id="UP001371456">
    <property type="component" value="Unassembled WGS sequence"/>
</dbReference>
<comment type="caution">
    <text evidence="1">The sequence shown here is derived from an EMBL/GenBank/DDBJ whole genome shotgun (WGS) entry which is preliminary data.</text>
</comment>
<accession>A0AAN8TY39</accession>
<sequence length="227" mass="25493">MSKSIESKLEIVMFPSFAFGHMIPYMNLSNELAKRAEEVGGIKTLFYTVFSTAAASIPFVKSPDKTTFMASTAAELVKPQSDYPYTTVVLCESMRTCREIEGTFCDYIATHSEKPILYTGPVLSEPKNEPLEEHGLSNWLDEPGSVVFCAFGRQMILEKKQFQELVLGFELTELPFLLVVKPPQGTKDSQIGCVVKENHRKWKELVSSPGFMSNYVDNFHALLVENT</sequence>
<dbReference type="PANTHER" id="PTHR48049:SF145">
    <property type="entry name" value="UDP-GLYCOSYLTRANSFERASES DOMAIN-CONTAINING PROTEIN"/>
    <property type="match status" value="1"/>
</dbReference>
<dbReference type="EMBL" id="JBANQN010000004">
    <property type="protein sequence ID" value="KAK6792788.1"/>
    <property type="molecule type" value="Genomic_DNA"/>
</dbReference>
<gene>
    <name evidence="1" type="ORF">RDI58_011869</name>
</gene>
<dbReference type="InterPro" id="IPR050481">
    <property type="entry name" value="UDP-glycosyltransf_plant"/>
</dbReference>
<keyword evidence="2" id="KW-1185">Reference proteome</keyword>
<dbReference type="AlphaFoldDB" id="A0AAN8TY39"/>
<evidence type="ECO:0000313" key="2">
    <source>
        <dbReference type="Proteomes" id="UP001371456"/>
    </source>
</evidence>
<dbReference type="Gene3D" id="3.40.50.2000">
    <property type="entry name" value="Glycogen Phosphorylase B"/>
    <property type="match status" value="2"/>
</dbReference>
<organism evidence="1 2">
    <name type="scientific">Solanum bulbocastanum</name>
    <name type="common">Wild potato</name>
    <dbReference type="NCBI Taxonomy" id="147425"/>
    <lineage>
        <taxon>Eukaryota</taxon>
        <taxon>Viridiplantae</taxon>
        <taxon>Streptophyta</taxon>
        <taxon>Embryophyta</taxon>
        <taxon>Tracheophyta</taxon>
        <taxon>Spermatophyta</taxon>
        <taxon>Magnoliopsida</taxon>
        <taxon>eudicotyledons</taxon>
        <taxon>Gunneridae</taxon>
        <taxon>Pentapetalae</taxon>
        <taxon>asterids</taxon>
        <taxon>lamiids</taxon>
        <taxon>Solanales</taxon>
        <taxon>Solanaceae</taxon>
        <taxon>Solanoideae</taxon>
        <taxon>Solaneae</taxon>
        <taxon>Solanum</taxon>
    </lineage>
</organism>
<dbReference type="SUPFAM" id="SSF53756">
    <property type="entry name" value="UDP-Glycosyltransferase/glycogen phosphorylase"/>
    <property type="match status" value="1"/>
</dbReference>
<dbReference type="PANTHER" id="PTHR48049">
    <property type="entry name" value="GLYCOSYLTRANSFERASE"/>
    <property type="match status" value="1"/>
</dbReference>
<proteinExistence type="predicted"/>
<protein>
    <submittedName>
        <fullName evidence="1">Uncharacterized protein</fullName>
    </submittedName>
</protein>
<reference evidence="1 2" key="1">
    <citation type="submission" date="2024-02" db="EMBL/GenBank/DDBJ databases">
        <title>de novo genome assembly of Solanum bulbocastanum strain 11H21.</title>
        <authorList>
            <person name="Hosaka A.J."/>
        </authorList>
    </citation>
    <scope>NUCLEOTIDE SEQUENCE [LARGE SCALE GENOMIC DNA]</scope>
    <source>
        <tissue evidence="1">Young leaves</tissue>
    </source>
</reference>
<name>A0AAN8TY39_SOLBU</name>